<evidence type="ECO:0000313" key="1">
    <source>
        <dbReference type="EMBL" id="OTG24076.1"/>
    </source>
</evidence>
<protein>
    <submittedName>
        <fullName evidence="1">Uncharacterized protein</fullName>
    </submittedName>
</protein>
<reference evidence="2" key="1">
    <citation type="journal article" date="2017" name="Nature">
        <title>The sunflower genome provides insights into oil metabolism, flowering and Asterid evolution.</title>
        <authorList>
            <person name="Badouin H."/>
            <person name="Gouzy J."/>
            <person name="Grassa C.J."/>
            <person name="Murat F."/>
            <person name="Staton S.E."/>
            <person name="Cottret L."/>
            <person name="Lelandais-Briere C."/>
            <person name="Owens G.L."/>
            <person name="Carrere S."/>
            <person name="Mayjonade B."/>
            <person name="Legrand L."/>
            <person name="Gill N."/>
            <person name="Kane N.C."/>
            <person name="Bowers J.E."/>
            <person name="Hubner S."/>
            <person name="Bellec A."/>
            <person name="Berard A."/>
            <person name="Berges H."/>
            <person name="Blanchet N."/>
            <person name="Boniface M.C."/>
            <person name="Brunel D."/>
            <person name="Catrice O."/>
            <person name="Chaidir N."/>
            <person name="Claudel C."/>
            <person name="Donnadieu C."/>
            <person name="Faraut T."/>
            <person name="Fievet G."/>
            <person name="Helmstetter N."/>
            <person name="King M."/>
            <person name="Knapp S.J."/>
            <person name="Lai Z."/>
            <person name="Le Paslier M.C."/>
            <person name="Lippi Y."/>
            <person name="Lorenzon L."/>
            <person name="Mandel J.R."/>
            <person name="Marage G."/>
            <person name="Marchand G."/>
            <person name="Marquand E."/>
            <person name="Bret-Mestries E."/>
            <person name="Morien E."/>
            <person name="Nambeesan S."/>
            <person name="Nguyen T."/>
            <person name="Pegot-Espagnet P."/>
            <person name="Pouilly N."/>
            <person name="Raftis F."/>
            <person name="Sallet E."/>
            <person name="Schiex T."/>
            <person name="Thomas J."/>
            <person name="Vandecasteele C."/>
            <person name="Vares D."/>
            <person name="Vear F."/>
            <person name="Vautrin S."/>
            <person name="Crespi M."/>
            <person name="Mangin B."/>
            <person name="Burke J.M."/>
            <person name="Salse J."/>
            <person name="Munos S."/>
            <person name="Vincourt P."/>
            <person name="Rieseberg L.H."/>
            <person name="Langlade N.B."/>
        </authorList>
    </citation>
    <scope>NUCLEOTIDE SEQUENCE [LARGE SCALE GENOMIC DNA]</scope>
    <source>
        <strain evidence="2">cv. SF193</strain>
    </source>
</reference>
<organism evidence="1 2">
    <name type="scientific">Helianthus annuus</name>
    <name type="common">Common sunflower</name>
    <dbReference type="NCBI Taxonomy" id="4232"/>
    <lineage>
        <taxon>Eukaryota</taxon>
        <taxon>Viridiplantae</taxon>
        <taxon>Streptophyta</taxon>
        <taxon>Embryophyta</taxon>
        <taxon>Tracheophyta</taxon>
        <taxon>Spermatophyta</taxon>
        <taxon>Magnoliopsida</taxon>
        <taxon>eudicotyledons</taxon>
        <taxon>Gunneridae</taxon>
        <taxon>Pentapetalae</taxon>
        <taxon>asterids</taxon>
        <taxon>campanulids</taxon>
        <taxon>Asterales</taxon>
        <taxon>Asteraceae</taxon>
        <taxon>Asteroideae</taxon>
        <taxon>Heliantheae alliance</taxon>
        <taxon>Heliantheae</taxon>
        <taxon>Helianthus</taxon>
    </lineage>
</organism>
<accession>A0A251UMK1</accession>
<dbReference type="EMBL" id="CM007894">
    <property type="protein sequence ID" value="OTG24076.1"/>
    <property type="molecule type" value="Genomic_DNA"/>
</dbReference>
<dbReference type="AlphaFoldDB" id="A0A251UMK1"/>
<name>A0A251UMK1_HELAN</name>
<dbReference type="InParanoid" id="A0A251UMK1"/>
<proteinExistence type="predicted"/>
<evidence type="ECO:0000313" key="2">
    <source>
        <dbReference type="Proteomes" id="UP000215914"/>
    </source>
</evidence>
<dbReference type="Proteomes" id="UP000215914">
    <property type="component" value="Chromosome 5"/>
</dbReference>
<gene>
    <name evidence="1" type="ORF">HannXRQ_Chr05g0132671</name>
</gene>
<keyword evidence="2" id="KW-1185">Reference proteome</keyword>
<sequence>MERERDAQPFFFFRETRRRRAHDTGDYRSSRETSRVHDLCCSDNRSFIRFLNLYSCVTSRNFQTQPMLMMTML</sequence>